<feature type="compositionally biased region" description="Basic and acidic residues" evidence="9">
    <location>
        <begin position="25"/>
        <end position="34"/>
    </location>
</feature>
<reference evidence="12" key="1">
    <citation type="submission" date="2016-10" db="EMBL/GenBank/DDBJ databases">
        <authorList>
            <person name="Benchimol M."/>
            <person name="Almeida L.G."/>
            <person name="Vasconcelos A.T."/>
            <person name="Perreira-Neves A."/>
            <person name="Rosa I.A."/>
            <person name="Tasca T."/>
            <person name="Bogo M.R."/>
            <person name="de Souza W."/>
        </authorList>
    </citation>
    <scope>NUCLEOTIDE SEQUENCE [LARGE SCALE GENOMIC DNA]</scope>
    <source>
        <strain evidence="12">K</strain>
    </source>
</reference>
<keyword evidence="4" id="KW-0328">Glycosyltransferase</keyword>
<comment type="pathway">
    <text evidence="2">Protein modification; protein glycosylation.</text>
</comment>
<dbReference type="GeneID" id="94845989"/>
<evidence type="ECO:0000256" key="1">
    <source>
        <dbReference type="ARBA" id="ARBA00004127"/>
    </source>
</evidence>
<evidence type="ECO:0000256" key="6">
    <source>
        <dbReference type="ARBA" id="ARBA00022692"/>
    </source>
</evidence>
<dbReference type="AlphaFoldDB" id="A0A1J4JG18"/>
<dbReference type="VEuPathDB" id="TrichDB:TRFO_37204"/>
<evidence type="ECO:0000256" key="7">
    <source>
        <dbReference type="ARBA" id="ARBA00022989"/>
    </source>
</evidence>
<comment type="subcellular location">
    <subcellularLocation>
        <location evidence="1">Endomembrane system</location>
        <topology evidence="1">Multi-pass membrane protein</topology>
    </subcellularLocation>
</comment>
<keyword evidence="5" id="KW-0808">Transferase</keyword>
<dbReference type="GO" id="GO:0012505">
    <property type="term" value="C:endomembrane system"/>
    <property type="evidence" value="ECO:0007669"/>
    <property type="project" value="UniProtKB-SubCell"/>
</dbReference>
<evidence type="ECO:0000313" key="13">
    <source>
        <dbReference type="Proteomes" id="UP000179807"/>
    </source>
</evidence>
<feature type="domain" description="ArnT-like N-terminal" evidence="11">
    <location>
        <begin position="69"/>
        <end position="288"/>
    </location>
</feature>
<feature type="transmembrane region" description="Helical" evidence="10">
    <location>
        <begin position="176"/>
        <end position="194"/>
    </location>
</feature>
<dbReference type="Pfam" id="PF02366">
    <property type="entry name" value="PMT"/>
    <property type="match status" value="1"/>
</dbReference>
<keyword evidence="13" id="KW-1185">Reference proteome</keyword>
<keyword evidence="6 10" id="KW-0812">Transmembrane</keyword>
<accession>A0A1J4JG18</accession>
<protein>
    <recommendedName>
        <fullName evidence="11">ArnT-like N-terminal domain-containing protein</fullName>
    </recommendedName>
</protein>
<feature type="transmembrane region" description="Helical" evidence="10">
    <location>
        <begin position="64"/>
        <end position="81"/>
    </location>
</feature>
<organism evidence="12 13">
    <name type="scientific">Tritrichomonas foetus</name>
    <dbReference type="NCBI Taxonomy" id="1144522"/>
    <lineage>
        <taxon>Eukaryota</taxon>
        <taxon>Metamonada</taxon>
        <taxon>Parabasalia</taxon>
        <taxon>Tritrichomonadida</taxon>
        <taxon>Tritrichomonadidae</taxon>
        <taxon>Tritrichomonas</taxon>
    </lineage>
</organism>
<evidence type="ECO:0000256" key="2">
    <source>
        <dbReference type="ARBA" id="ARBA00004922"/>
    </source>
</evidence>
<feature type="transmembrane region" description="Helical" evidence="10">
    <location>
        <begin position="406"/>
        <end position="423"/>
    </location>
</feature>
<name>A0A1J4JG18_9EUKA</name>
<feature type="region of interest" description="Disordered" evidence="9">
    <location>
        <begin position="15"/>
        <end position="41"/>
    </location>
</feature>
<feature type="transmembrane region" description="Helical" evidence="10">
    <location>
        <begin position="206"/>
        <end position="225"/>
    </location>
</feature>
<feature type="transmembrane region" description="Helical" evidence="10">
    <location>
        <begin position="459"/>
        <end position="483"/>
    </location>
</feature>
<evidence type="ECO:0000256" key="4">
    <source>
        <dbReference type="ARBA" id="ARBA00022676"/>
    </source>
</evidence>
<dbReference type="GO" id="GO:0004169">
    <property type="term" value="F:dolichyl-phosphate-mannose-protein mannosyltransferase activity"/>
    <property type="evidence" value="ECO:0007669"/>
    <property type="project" value="TreeGrafter"/>
</dbReference>
<feature type="transmembrane region" description="Helical" evidence="10">
    <location>
        <begin position="276"/>
        <end position="296"/>
    </location>
</feature>
<dbReference type="InterPro" id="IPR027005">
    <property type="entry name" value="PMT-like"/>
</dbReference>
<proteinExistence type="inferred from homology"/>
<dbReference type="EMBL" id="MLAK01001165">
    <property type="protein sequence ID" value="OHS96595.1"/>
    <property type="molecule type" value="Genomic_DNA"/>
</dbReference>
<evidence type="ECO:0000256" key="9">
    <source>
        <dbReference type="SAM" id="MobiDB-lite"/>
    </source>
</evidence>
<sequence>MKSRKGYQYGLLEIDPIAGSDDSPDDHQNDKQQNDRVQNSSPQQIIKPIEHVLTIPFIWDGWDTFFACFLFFVGTFTRFWIIHQPIEYVFNERLTLSHIHHYHNLTFFMADNPPFQELLLFYLINTMEYPYDFNVNEIPDYTFQHTAYSSMRSVSAFFAMMAVPISYLIMRTFGCKQFYSFCGGILCLVDQLLISSSRNIGIHGAVQFYCATSLLLAGLSHHFTFGCPQQYSLVILQGVFAAFGFSTSFLSFPFALFAVVWPLIRFHSKKQSLSNLGIILSMLYLSCFVHVLYTPIKLKHQTQGMSNSFQNFTANKIQQIQFKHFAFSFEYSFRILINFVINSLNRLNIEKVGRRLLMCEKWSVLWHKDGRFIVCFGNRIITVPAILFAYFDVYNHRKLNRFDAKSFLSLIFVFVVIYNAFCYHIKRSGCSESYLPEYLAIIEFILFIEGHFSPKLSGIALTLILFISIMLFLNWAPIIYPYINPDPYIKPHIPWKN</sequence>
<evidence type="ECO:0000256" key="10">
    <source>
        <dbReference type="SAM" id="Phobius"/>
    </source>
</evidence>
<dbReference type="GO" id="GO:0016020">
    <property type="term" value="C:membrane"/>
    <property type="evidence" value="ECO:0007669"/>
    <property type="project" value="InterPro"/>
</dbReference>
<evidence type="ECO:0000256" key="5">
    <source>
        <dbReference type="ARBA" id="ARBA00022679"/>
    </source>
</evidence>
<gene>
    <name evidence="12" type="ORF">TRFO_37204</name>
</gene>
<feature type="transmembrane region" description="Helical" evidence="10">
    <location>
        <begin position="370"/>
        <end position="391"/>
    </location>
</feature>
<dbReference type="UniPathway" id="UPA00378"/>
<keyword evidence="8 10" id="KW-0472">Membrane</keyword>
<dbReference type="PANTHER" id="PTHR10050:SF46">
    <property type="entry name" value="PROTEIN O-MANNOSYL-TRANSFERASE 2"/>
    <property type="match status" value="1"/>
</dbReference>
<dbReference type="PANTHER" id="PTHR10050">
    <property type="entry name" value="DOLICHYL-PHOSPHATE-MANNOSE--PROTEIN MANNOSYLTRANSFERASE"/>
    <property type="match status" value="1"/>
</dbReference>
<evidence type="ECO:0000256" key="8">
    <source>
        <dbReference type="ARBA" id="ARBA00023136"/>
    </source>
</evidence>
<evidence type="ECO:0000313" key="12">
    <source>
        <dbReference type="EMBL" id="OHS96595.1"/>
    </source>
</evidence>
<keyword evidence="7 10" id="KW-1133">Transmembrane helix</keyword>
<feature type="transmembrane region" description="Helical" evidence="10">
    <location>
        <begin position="153"/>
        <end position="170"/>
    </location>
</feature>
<evidence type="ECO:0000256" key="3">
    <source>
        <dbReference type="ARBA" id="ARBA00007222"/>
    </source>
</evidence>
<comment type="similarity">
    <text evidence="3">Belongs to the glycosyltransferase 39 family.</text>
</comment>
<comment type="caution">
    <text evidence="12">The sequence shown here is derived from an EMBL/GenBank/DDBJ whole genome shotgun (WGS) entry which is preliminary data.</text>
</comment>
<evidence type="ECO:0000259" key="11">
    <source>
        <dbReference type="Pfam" id="PF02366"/>
    </source>
</evidence>
<feature type="transmembrane region" description="Helical" evidence="10">
    <location>
        <begin position="231"/>
        <end position="264"/>
    </location>
</feature>
<dbReference type="RefSeq" id="XP_068349732.1">
    <property type="nucleotide sequence ID" value="XM_068511285.1"/>
</dbReference>
<dbReference type="Proteomes" id="UP000179807">
    <property type="component" value="Unassembled WGS sequence"/>
</dbReference>
<dbReference type="InterPro" id="IPR003342">
    <property type="entry name" value="ArnT-like_N"/>
</dbReference>